<proteinExistence type="inferred from homology"/>
<dbReference type="PANTHER" id="PTHR21496:SF23">
    <property type="entry name" value="3-PHENYLPROPIONATE_CINNAMIC ACID DIOXYGENASE FERREDOXIN SUBUNIT"/>
    <property type="match status" value="1"/>
</dbReference>
<dbReference type="Gene3D" id="2.102.10.10">
    <property type="entry name" value="Rieske [2Fe-2S] iron-sulphur domain"/>
    <property type="match status" value="1"/>
</dbReference>
<evidence type="ECO:0000256" key="6">
    <source>
        <dbReference type="ARBA" id="ARBA00023004"/>
    </source>
</evidence>
<keyword evidence="3" id="KW-0479">Metal-binding</keyword>
<evidence type="ECO:0000256" key="4">
    <source>
        <dbReference type="ARBA" id="ARBA00022797"/>
    </source>
</evidence>
<evidence type="ECO:0000256" key="2">
    <source>
        <dbReference type="ARBA" id="ARBA00022714"/>
    </source>
</evidence>
<name>A5W4G4_PSEP1</name>
<evidence type="ECO:0000256" key="7">
    <source>
        <dbReference type="ARBA" id="ARBA00023014"/>
    </source>
</evidence>
<dbReference type="PANTHER" id="PTHR21496">
    <property type="entry name" value="FERREDOXIN-RELATED"/>
    <property type="match status" value="1"/>
</dbReference>
<evidence type="ECO:0000313" key="10">
    <source>
        <dbReference type="EMBL" id="ABQ79024.1"/>
    </source>
</evidence>
<dbReference type="InterPro" id="IPR017941">
    <property type="entry name" value="Rieske_2Fe-2S"/>
</dbReference>
<keyword evidence="4" id="KW-0058">Aromatic hydrocarbons catabolism</keyword>
<dbReference type="EMBL" id="CP000712">
    <property type="protein sequence ID" value="ABQ79024.1"/>
    <property type="molecule type" value="Genomic_DNA"/>
</dbReference>
<keyword evidence="6" id="KW-0408">Iron</keyword>
<dbReference type="InterPro" id="IPR036922">
    <property type="entry name" value="Rieske_2Fe-2S_sf"/>
</dbReference>
<dbReference type="Pfam" id="PF00355">
    <property type="entry name" value="Rieske"/>
    <property type="match status" value="1"/>
</dbReference>
<dbReference type="GO" id="GO:0046872">
    <property type="term" value="F:metal ion binding"/>
    <property type="evidence" value="ECO:0007669"/>
    <property type="project" value="UniProtKB-KW"/>
</dbReference>
<dbReference type="GO" id="GO:0051537">
    <property type="term" value="F:2 iron, 2 sulfur cluster binding"/>
    <property type="evidence" value="ECO:0007669"/>
    <property type="project" value="UniProtKB-KW"/>
</dbReference>
<dbReference type="KEGG" id="ppf:Pput_2894"/>
<accession>A5W4G4</accession>
<keyword evidence="7" id="KW-0411">Iron-sulfur</keyword>
<keyword evidence="1" id="KW-0813">Transport</keyword>
<dbReference type="CDD" id="cd03528">
    <property type="entry name" value="Rieske_RO_ferredoxin"/>
    <property type="match status" value="1"/>
</dbReference>
<dbReference type="PROSITE" id="PS51296">
    <property type="entry name" value="RIESKE"/>
    <property type="match status" value="1"/>
</dbReference>
<dbReference type="SUPFAM" id="SSF50022">
    <property type="entry name" value="ISP domain"/>
    <property type="match status" value="1"/>
</dbReference>
<dbReference type="AlphaFoldDB" id="A5W4G4"/>
<gene>
    <name evidence="10" type="ordered locus">Pput_2894</name>
</gene>
<keyword evidence="5" id="KW-0249">Electron transport</keyword>
<feature type="domain" description="Rieske" evidence="9">
    <location>
        <begin position="14"/>
        <end position="111"/>
    </location>
</feature>
<evidence type="ECO:0000256" key="5">
    <source>
        <dbReference type="ARBA" id="ARBA00022982"/>
    </source>
</evidence>
<organism evidence="10">
    <name type="scientific">Pseudomonas putida (strain ATCC 700007 / DSM 6899 / JCM 31910 / BCRC 17059 / LMG 24140 / F1)</name>
    <dbReference type="NCBI Taxonomy" id="351746"/>
    <lineage>
        <taxon>Bacteria</taxon>
        <taxon>Pseudomonadati</taxon>
        <taxon>Pseudomonadota</taxon>
        <taxon>Gammaproteobacteria</taxon>
        <taxon>Pseudomonadales</taxon>
        <taxon>Pseudomonadaceae</taxon>
        <taxon>Pseudomonas</taxon>
    </lineage>
</organism>
<dbReference type="SMR" id="A5W4G4"/>
<evidence type="ECO:0000256" key="1">
    <source>
        <dbReference type="ARBA" id="ARBA00022448"/>
    </source>
</evidence>
<sequence>MTNIIETVDLTDLVGLCATDDVAEGEILRVKLPSGHALAIYCVNGEFFATDDICSHGEASLSEDGSLDGYEVECSWHFGRFDIRTGHACAMPCEHPLRSWPVTVEGGQIFVDVGAHPV</sequence>
<dbReference type="HOGENOM" id="CLU_055690_5_2_6"/>
<evidence type="ECO:0000259" key="9">
    <source>
        <dbReference type="PROSITE" id="PS51296"/>
    </source>
</evidence>
<evidence type="ECO:0000256" key="3">
    <source>
        <dbReference type="ARBA" id="ARBA00022723"/>
    </source>
</evidence>
<keyword evidence="2" id="KW-0001">2Fe-2S</keyword>
<dbReference type="eggNOG" id="COG2146">
    <property type="taxonomic scope" value="Bacteria"/>
</dbReference>
<reference evidence="10" key="1">
    <citation type="submission" date="2007-05" db="EMBL/GenBank/DDBJ databases">
        <title>Complete sequence of Pseudomonas putida F1.</title>
        <authorList>
            <consortium name="US DOE Joint Genome Institute"/>
            <person name="Copeland A."/>
            <person name="Lucas S."/>
            <person name="Lapidus A."/>
            <person name="Barry K."/>
            <person name="Detter J.C."/>
            <person name="Glavina del Rio T."/>
            <person name="Hammon N."/>
            <person name="Israni S."/>
            <person name="Dalin E."/>
            <person name="Tice H."/>
            <person name="Pitluck S."/>
            <person name="Chain P."/>
            <person name="Malfatti S."/>
            <person name="Shin M."/>
            <person name="Vergez L."/>
            <person name="Schmutz J."/>
            <person name="Larimer F."/>
            <person name="Land M."/>
            <person name="Hauser L."/>
            <person name="Kyrpides N."/>
            <person name="Lykidis A."/>
            <person name="Parales R."/>
            <person name="Richardson P."/>
        </authorList>
    </citation>
    <scope>NUCLEOTIDE SEQUENCE [LARGE SCALE GENOMIC DNA]</scope>
    <source>
        <strain evidence="10">F1</strain>
    </source>
</reference>
<evidence type="ECO:0000256" key="8">
    <source>
        <dbReference type="ARBA" id="ARBA00038001"/>
    </source>
</evidence>
<protein>
    <submittedName>
        <fullName evidence="10">Rieske (2Fe-2S) domain protein</fullName>
    </submittedName>
</protein>
<comment type="similarity">
    <text evidence="8">Belongs to the bacterial ring-hydroxylating dioxygenase ferredoxin component family.</text>
</comment>